<sequence length="333" mass="38304">MTRLLFTSPEVEAVSQAYHFHVYQAQRTADGYDLETDCGSKSVTEIKDPDALKWSYHWREAVVKRGFRQVDRFILTRDKTAYLSTQSSYLVVRDRLAGEPVDFSRSEAWQALGTSTALIHCALEDTAKLKLGLGAVDTPSAFMSPGELARLKHKLKKKRSAVASLLVKQWPLLYKRYLVARKLYRKSQPVLSQMLSLPVLDYSFWKMVGGGCLAFEGPLDKPVLGFQALSKLIQELWLRFGIDEEQLVLFFTAFEHDYQPSVYVFYHMLAHLVYPEQLLTFIQGYVEQQEEGTAAQDEWEQMVTQQEKLDRLHIWLAERIDQMREDLGGHVAD</sequence>
<keyword evidence="2" id="KW-1185">Reference proteome</keyword>
<accession>A0ABU0CU89</accession>
<dbReference type="InterPro" id="IPR047175">
    <property type="entry name" value="CotS-like"/>
</dbReference>
<dbReference type="Proteomes" id="UP001232445">
    <property type="component" value="Unassembled WGS sequence"/>
</dbReference>
<gene>
    <name evidence="1" type="ORF">J2S00_002269</name>
</gene>
<dbReference type="EMBL" id="JAUSUQ010000008">
    <property type="protein sequence ID" value="MDQ0339481.1"/>
    <property type="molecule type" value="Genomic_DNA"/>
</dbReference>
<proteinExistence type="predicted"/>
<dbReference type="InterPro" id="IPR011009">
    <property type="entry name" value="Kinase-like_dom_sf"/>
</dbReference>
<dbReference type="Gene3D" id="3.30.200.20">
    <property type="entry name" value="Phosphorylase Kinase, domain 1"/>
    <property type="match status" value="1"/>
</dbReference>
<dbReference type="SUPFAM" id="SSF56112">
    <property type="entry name" value="Protein kinase-like (PK-like)"/>
    <property type="match status" value="1"/>
</dbReference>
<comment type="caution">
    <text evidence="1">The sequence shown here is derived from an EMBL/GenBank/DDBJ whole genome shotgun (WGS) entry which is preliminary data.</text>
</comment>
<dbReference type="PANTHER" id="PTHR39179">
    <property type="entry name" value="SPORE COAT PROTEIN I"/>
    <property type="match status" value="1"/>
</dbReference>
<dbReference type="RefSeq" id="WP_307339524.1">
    <property type="nucleotide sequence ID" value="NZ_JAUSUQ010000008.1"/>
</dbReference>
<evidence type="ECO:0000313" key="2">
    <source>
        <dbReference type="Proteomes" id="UP001232445"/>
    </source>
</evidence>
<name>A0ABU0CU89_9BACI</name>
<evidence type="ECO:0000313" key="1">
    <source>
        <dbReference type="EMBL" id="MDQ0339481.1"/>
    </source>
</evidence>
<organism evidence="1 2">
    <name type="scientific">Caldalkalibacillus uzonensis</name>
    <dbReference type="NCBI Taxonomy" id="353224"/>
    <lineage>
        <taxon>Bacteria</taxon>
        <taxon>Bacillati</taxon>
        <taxon>Bacillota</taxon>
        <taxon>Bacilli</taxon>
        <taxon>Bacillales</taxon>
        <taxon>Bacillaceae</taxon>
        <taxon>Caldalkalibacillus</taxon>
    </lineage>
</organism>
<reference evidence="1 2" key="1">
    <citation type="submission" date="2023-07" db="EMBL/GenBank/DDBJ databases">
        <title>Genomic Encyclopedia of Type Strains, Phase IV (KMG-IV): sequencing the most valuable type-strain genomes for metagenomic binning, comparative biology and taxonomic classification.</title>
        <authorList>
            <person name="Goeker M."/>
        </authorList>
    </citation>
    <scope>NUCLEOTIDE SEQUENCE [LARGE SCALE GENOMIC DNA]</scope>
    <source>
        <strain evidence="1 2">DSM 17740</strain>
    </source>
</reference>
<dbReference type="PANTHER" id="PTHR39179:SF1">
    <property type="entry name" value="SPORE COAT PROTEIN I"/>
    <property type="match status" value="1"/>
</dbReference>
<protein>
    <submittedName>
        <fullName evidence="1">Uncharacterized protein</fullName>
    </submittedName>
</protein>